<dbReference type="PANTHER" id="PTHR21015:SF22">
    <property type="entry name" value="GLYCOSYLTRANSFERASE"/>
    <property type="match status" value="1"/>
</dbReference>
<dbReference type="EMBL" id="DVLY01000074">
    <property type="protein sequence ID" value="HIT97816.1"/>
    <property type="molecule type" value="Genomic_DNA"/>
</dbReference>
<reference evidence="13" key="1">
    <citation type="submission" date="2020-10" db="EMBL/GenBank/DDBJ databases">
        <authorList>
            <person name="Gilroy R."/>
        </authorList>
    </citation>
    <scope>NUCLEOTIDE SEQUENCE</scope>
    <source>
        <strain evidence="13">1383</strain>
    </source>
</reference>
<evidence type="ECO:0000313" key="14">
    <source>
        <dbReference type="Proteomes" id="UP000824161"/>
    </source>
</evidence>
<dbReference type="Gene3D" id="3.40.50.2000">
    <property type="entry name" value="Glycogen Phosphorylase B"/>
    <property type="match status" value="2"/>
</dbReference>
<keyword evidence="5 10" id="KW-0133">Cell shape</keyword>
<dbReference type="GO" id="GO:0071555">
    <property type="term" value="P:cell wall organization"/>
    <property type="evidence" value="ECO:0007669"/>
    <property type="project" value="UniProtKB-KW"/>
</dbReference>
<keyword evidence="2 10" id="KW-0132">Cell division</keyword>
<dbReference type="CDD" id="cd03785">
    <property type="entry name" value="GT28_MurG"/>
    <property type="match status" value="1"/>
</dbReference>
<comment type="caution">
    <text evidence="10">Lacks conserved residue(s) required for the propagation of feature annotation.</text>
</comment>
<feature type="domain" description="Glycosyl transferase family 28 C-terminal" evidence="12">
    <location>
        <begin position="198"/>
        <end position="350"/>
    </location>
</feature>
<evidence type="ECO:0000259" key="11">
    <source>
        <dbReference type="Pfam" id="PF03033"/>
    </source>
</evidence>
<protein>
    <recommendedName>
        <fullName evidence="10">UDP-N-acetylglucosamine--N-acetylmuramyl-(pentapeptide) pyrophosphoryl-undecaprenol N-acetylglucosamine transferase</fullName>
        <ecNumber evidence="10">2.4.1.227</ecNumber>
    </recommendedName>
    <alternativeName>
        <fullName evidence="10">Undecaprenyl-PP-MurNAc-pentapeptide-UDPGlcNAc GlcNAc transferase</fullName>
    </alternativeName>
</protein>
<feature type="binding site" evidence="10">
    <location>
        <position position="266"/>
    </location>
    <ligand>
        <name>UDP-N-acetyl-alpha-D-glucosamine</name>
        <dbReference type="ChEBI" id="CHEBI:57705"/>
    </ligand>
</feature>
<comment type="similarity">
    <text evidence="10">Belongs to the glycosyltransferase 28 family. MurG subfamily.</text>
</comment>
<feature type="binding site" evidence="10">
    <location>
        <begin position="17"/>
        <end position="19"/>
    </location>
    <ligand>
        <name>UDP-N-acetyl-alpha-D-glucosamine</name>
        <dbReference type="ChEBI" id="CHEBI:57705"/>
    </ligand>
</feature>
<proteinExistence type="inferred from homology"/>
<feature type="binding site" evidence="10">
    <location>
        <position position="311"/>
    </location>
    <ligand>
        <name>UDP-N-acetyl-alpha-D-glucosamine</name>
        <dbReference type="ChEBI" id="CHEBI:57705"/>
    </ligand>
</feature>
<evidence type="ECO:0000256" key="2">
    <source>
        <dbReference type="ARBA" id="ARBA00022618"/>
    </source>
</evidence>
<evidence type="ECO:0000256" key="6">
    <source>
        <dbReference type="ARBA" id="ARBA00022984"/>
    </source>
</evidence>
<dbReference type="Pfam" id="PF03033">
    <property type="entry name" value="Glyco_transf_28"/>
    <property type="match status" value="1"/>
</dbReference>
<evidence type="ECO:0000256" key="5">
    <source>
        <dbReference type="ARBA" id="ARBA00022960"/>
    </source>
</evidence>
<dbReference type="InterPro" id="IPR007235">
    <property type="entry name" value="Glyco_trans_28_C"/>
</dbReference>
<dbReference type="SUPFAM" id="SSF53756">
    <property type="entry name" value="UDP-Glycosyltransferase/glycogen phosphorylase"/>
    <property type="match status" value="1"/>
</dbReference>
<keyword evidence="1 10" id="KW-1003">Cell membrane</keyword>
<dbReference type="AlphaFoldDB" id="A0A9D1H9E5"/>
<comment type="catalytic activity">
    <reaction evidence="10">
        <text>di-trans,octa-cis-undecaprenyl diphospho-N-acetyl-alpha-D-muramoyl-L-alanyl-D-glutamyl-meso-2,6-diaminopimeloyl-D-alanyl-D-alanine + UDP-N-acetyl-alpha-D-glucosamine = di-trans,octa-cis-undecaprenyl diphospho-[N-acetyl-alpha-D-glucosaminyl-(1-&gt;4)]-N-acetyl-alpha-D-muramoyl-L-alanyl-D-glutamyl-meso-2,6-diaminopimeloyl-D-alanyl-D-alanine + UDP + H(+)</text>
        <dbReference type="Rhea" id="RHEA:31227"/>
        <dbReference type="ChEBI" id="CHEBI:15378"/>
        <dbReference type="ChEBI" id="CHEBI:57705"/>
        <dbReference type="ChEBI" id="CHEBI:58223"/>
        <dbReference type="ChEBI" id="CHEBI:61387"/>
        <dbReference type="ChEBI" id="CHEBI:61388"/>
        <dbReference type="EC" id="2.4.1.227"/>
    </reaction>
</comment>
<evidence type="ECO:0000256" key="1">
    <source>
        <dbReference type="ARBA" id="ARBA00022475"/>
    </source>
</evidence>
<dbReference type="PANTHER" id="PTHR21015">
    <property type="entry name" value="UDP-N-ACETYLGLUCOSAMINE--N-ACETYLMURAMYL-(PENTAPEPTIDE) PYROPHOSPHORYL-UNDECAPRENOL N-ACETYLGLUCOSAMINE TRANSFERASE 1"/>
    <property type="match status" value="1"/>
</dbReference>
<accession>A0A9D1H9E5</accession>
<organism evidence="13 14">
    <name type="scientific">Candidatus Merdimorpha stercoravium</name>
    <dbReference type="NCBI Taxonomy" id="2840863"/>
    <lineage>
        <taxon>Bacteria</taxon>
        <taxon>Pseudomonadati</taxon>
        <taxon>Bacteroidota</taxon>
        <taxon>Flavobacteriia</taxon>
        <taxon>Flavobacteriales</taxon>
        <taxon>Candidatus Merdimorpha</taxon>
    </lineage>
</organism>
<feature type="binding site" evidence="10">
    <location>
        <position position="172"/>
    </location>
    <ligand>
        <name>UDP-N-acetyl-alpha-D-glucosamine</name>
        <dbReference type="ChEBI" id="CHEBI:57705"/>
    </ligand>
</feature>
<evidence type="ECO:0000256" key="4">
    <source>
        <dbReference type="ARBA" id="ARBA00022679"/>
    </source>
</evidence>
<evidence type="ECO:0000256" key="8">
    <source>
        <dbReference type="ARBA" id="ARBA00023306"/>
    </source>
</evidence>
<dbReference type="GO" id="GO:0009252">
    <property type="term" value="P:peptidoglycan biosynthetic process"/>
    <property type="evidence" value="ECO:0007669"/>
    <property type="project" value="UniProtKB-UniRule"/>
</dbReference>
<comment type="function">
    <text evidence="10">Cell wall formation. Catalyzes the transfer of a GlcNAc subunit on undecaprenyl-pyrophosphoryl-MurNAc-pentapeptide (lipid intermediate I) to form undecaprenyl-pyrophosphoryl-MurNAc-(pentapeptide)GlcNAc (lipid intermediate II).</text>
</comment>
<gene>
    <name evidence="10 13" type="primary">murG</name>
    <name evidence="13" type="ORF">IAC44_03160</name>
</gene>
<dbReference type="GO" id="GO:0005886">
    <property type="term" value="C:plasma membrane"/>
    <property type="evidence" value="ECO:0007669"/>
    <property type="project" value="UniProtKB-SubCell"/>
</dbReference>
<comment type="pathway">
    <text evidence="10">Cell wall biogenesis; peptidoglycan biosynthesis.</text>
</comment>
<dbReference type="Proteomes" id="UP000824161">
    <property type="component" value="Unassembled WGS sequence"/>
</dbReference>
<dbReference type="HAMAP" id="MF_00033">
    <property type="entry name" value="MurG"/>
    <property type="match status" value="1"/>
</dbReference>
<keyword evidence="8 10" id="KW-0131">Cell cycle</keyword>
<reference evidence="13" key="2">
    <citation type="journal article" date="2021" name="PeerJ">
        <title>Extensive microbial diversity within the chicken gut microbiome revealed by metagenomics and culture.</title>
        <authorList>
            <person name="Gilroy R."/>
            <person name="Ravi A."/>
            <person name="Getino M."/>
            <person name="Pursley I."/>
            <person name="Horton D.L."/>
            <person name="Alikhan N.F."/>
            <person name="Baker D."/>
            <person name="Gharbi K."/>
            <person name="Hall N."/>
            <person name="Watson M."/>
            <person name="Adriaenssens E.M."/>
            <person name="Foster-Nyarko E."/>
            <person name="Jarju S."/>
            <person name="Secka A."/>
            <person name="Antonio M."/>
            <person name="Oren A."/>
            <person name="Chaudhuri R.R."/>
            <person name="La Ragione R."/>
            <person name="Hildebrand F."/>
            <person name="Pallen M.J."/>
        </authorList>
    </citation>
    <scope>NUCLEOTIDE SEQUENCE</scope>
    <source>
        <strain evidence="13">1383</strain>
    </source>
</reference>
<keyword evidence="4 10" id="KW-0808">Transferase</keyword>
<feature type="binding site" evidence="10">
    <location>
        <position position="131"/>
    </location>
    <ligand>
        <name>UDP-N-acetyl-alpha-D-glucosamine</name>
        <dbReference type="ChEBI" id="CHEBI:57705"/>
    </ligand>
</feature>
<sequence>MTSHKKPYRIILSGGGTGGHIFPAVSIADELRRRHPDADILFVGAQGRMEMTRVPEAGYRIVGLPIAGIQRSLSLSNLAVPFKVISSLWRARSIVRRFRPDVVIGTGGYASAPVLFAASLAGVPTLIQEQNGFAGLTNRILSRRARVICVAYEGLEKVFPREKIVFTGNPVRSSITDAGLSQRQAKETFGLNTEKKTFLVLGGSLGARAINEAVYANLDIFLENSAQLLWQCGRTYYARYREMLDRLIEAYPDKHYASRVALLPFISEMDIAFAAADAVISRSGAGTLSELCIVGKPAILIPSPNVAEDHQRHNAQALSSRSAAILIPESEKLPFELGDAVMRLIKDPALCQDLSRNISEMARPHATSDIVDQVEKLLKEKR</sequence>
<dbReference type="GO" id="GO:0050511">
    <property type="term" value="F:undecaprenyldiphospho-muramoylpentapeptide beta-N-acetylglucosaminyltransferase activity"/>
    <property type="evidence" value="ECO:0007669"/>
    <property type="project" value="UniProtKB-UniRule"/>
</dbReference>
<keyword evidence="9 10" id="KW-0961">Cell wall biogenesis/degradation</keyword>
<dbReference type="GO" id="GO:0005975">
    <property type="term" value="P:carbohydrate metabolic process"/>
    <property type="evidence" value="ECO:0007669"/>
    <property type="project" value="InterPro"/>
</dbReference>
<dbReference type="NCBIfam" id="TIGR01133">
    <property type="entry name" value="murG"/>
    <property type="match status" value="1"/>
</dbReference>
<keyword evidence="3 10" id="KW-0328">Glycosyltransferase</keyword>
<evidence type="ECO:0000256" key="10">
    <source>
        <dbReference type="HAMAP-Rule" id="MF_00033"/>
    </source>
</evidence>
<dbReference type="EC" id="2.4.1.227" evidence="10"/>
<comment type="caution">
    <text evidence="13">The sequence shown here is derived from an EMBL/GenBank/DDBJ whole genome shotgun (WGS) entry which is preliminary data.</text>
</comment>
<feature type="binding site" evidence="10">
    <location>
        <position position="204"/>
    </location>
    <ligand>
        <name>UDP-N-acetyl-alpha-D-glucosamine</name>
        <dbReference type="ChEBI" id="CHEBI:57705"/>
    </ligand>
</feature>
<dbReference type="GO" id="GO:0051301">
    <property type="term" value="P:cell division"/>
    <property type="evidence" value="ECO:0007669"/>
    <property type="project" value="UniProtKB-KW"/>
</dbReference>
<keyword evidence="7 10" id="KW-0472">Membrane</keyword>
<keyword evidence="6 10" id="KW-0573">Peptidoglycan synthesis</keyword>
<evidence type="ECO:0000256" key="9">
    <source>
        <dbReference type="ARBA" id="ARBA00023316"/>
    </source>
</evidence>
<feature type="domain" description="Glycosyltransferase family 28 N-terminal" evidence="11">
    <location>
        <begin position="10"/>
        <end position="147"/>
    </location>
</feature>
<evidence type="ECO:0000313" key="13">
    <source>
        <dbReference type="EMBL" id="HIT97816.1"/>
    </source>
</evidence>
<dbReference type="GO" id="GO:0008360">
    <property type="term" value="P:regulation of cell shape"/>
    <property type="evidence" value="ECO:0007669"/>
    <property type="project" value="UniProtKB-KW"/>
</dbReference>
<dbReference type="InterPro" id="IPR004276">
    <property type="entry name" value="GlycoTrans_28_N"/>
</dbReference>
<evidence type="ECO:0000256" key="3">
    <source>
        <dbReference type="ARBA" id="ARBA00022676"/>
    </source>
</evidence>
<dbReference type="InterPro" id="IPR006009">
    <property type="entry name" value="GlcNAc_MurG"/>
</dbReference>
<evidence type="ECO:0000259" key="12">
    <source>
        <dbReference type="Pfam" id="PF04101"/>
    </source>
</evidence>
<name>A0A9D1H9E5_9FLAO</name>
<evidence type="ECO:0000256" key="7">
    <source>
        <dbReference type="ARBA" id="ARBA00023136"/>
    </source>
</evidence>
<dbReference type="Pfam" id="PF04101">
    <property type="entry name" value="Glyco_tran_28_C"/>
    <property type="match status" value="1"/>
</dbReference>
<comment type="subcellular location">
    <subcellularLocation>
        <location evidence="10">Cell membrane</location>
        <topology evidence="10">Peripheral membrane protein</topology>
        <orientation evidence="10">Cytoplasmic side</orientation>
    </subcellularLocation>
</comment>